<accession>A0ABQ1YVK2</accession>
<evidence type="ECO:0000313" key="3">
    <source>
        <dbReference type="Proteomes" id="UP000600214"/>
    </source>
</evidence>
<keyword evidence="3" id="KW-1185">Reference proteome</keyword>
<dbReference type="EMBL" id="BMIA01000002">
    <property type="protein sequence ID" value="GGH38724.1"/>
    <property type="molecule type" value="Genomic_DNA"/>
</dbReference>
<evidence type="ECO:0000313" key="2">
    <source>
        <dbReference type="EMBL" id="GGH38724.1"/>
    </source>
</evidence>
<dbReference type="Proteomes" id="UP000600214">
    <property type="component" value="Unassembled WGS sequence"/>
</dbReference>
<reference evidence="3" key="1">
    <citation type="journal article" date="2019" name="Int. J. Syst. Evol. Microbiol.">
        <title>The Global Catalogue of Microorganisms (GCM) 10K type strain sequencing project: providing services to taxonomists for standard genome sequencing and annotation.</title>
        <authorList>
            <consortium name="The Broad Institute Genomics Platform"/>
            <consortium name="The Broad Institute Genome Sequencing Center for Infectious Disease"/>
            <person name="Wu L."/>
            <person name="Ma J."/>
        </authorList>
    </citation>
    <scope>NUCLEOTIDE SEQUENCE [LARGE SCALE GENOMIC DNA]</scope>
    <source>
        <strain evidence="3">CGMCC 1.15288</strain>
    </source>
</reference>
<evidence type="ECO:0000256" key="1">
    <source>
        <dbReference type="SAM" id="MobiDB-lite"/>
    </source>
</evidence>
<gene>
    <name evidence="2" type="ORF">GCM10007423_32610</name>
</gene>
<comment type="caution">
    <text evidence="2">The sequence shown here is derived from an EMBL/GenBank/DDBJ whole genome shotgun (WGS) entry which is preliminary data.</text>
</comment>
<feature type="region of interest" description="Disordered" evidence="1">
    <location>
        <begin position="1"/>
        <end position="26"/>
    </location>
</feature>
<name>A0ABQ1YVK2_9BACT</name>
<proteinExistence type="predicted"/>
<protein>
    <submittedName>
        <fullName evidence="2">Uncharacterized protein</fullName>
    </submittedName>
</protein>
<sequence>MLSSTFRSGGELTVGTKGKIQRRKKKGVQMTIAQNSIITSAPRASFRDIPKKSCKLFKIL</sequence>
<organism evidence="2 3">
    <name type="scientific">Dyadobacter endophyticus</name>
    <dbReference type="NCBI Taxonomy" id="1749036"/>
    <lineage>
        <taxon>Bacteria</taxon>
        <taxon>Pseudomonadati</taxon>
        <taxon>Bacteroidota</taxon>
        <taxon>Cytophagia</taxon>
        <taxon>Cytophagales</taxon>
        <taxon>Spirosomataceae</taxon>
        <taxon>Dyadobacter</taxon>
    </lineage>
</organism>